<evidence type="ECO:0000256" key="5">
    <source>
        <dbReference type="ARBA" id="ARBA00023163"/>
    </source>
</evidence>
<dbReference type="GO" id="GO:0003712">
    <property type="term" value="F:transcription coregulator activity"/>
    <property type="evidence" value="ECO:0007669"/>
    <property type="project" value="UniProtKB-UniRule"/>
</dbReference>
<feature type="region of interest" description="Disordered" evidence="8">
    <location>
        <begin position="743"/>
        <end position="879"/>
    </location>
</feature>
<feature type="compositionally biased region" description="Polar residues" evidence="8">
    <location>
        <begin position="760"/>
        <end position="771"/>
    </location>
</feature>
<gene>
    <name evidence="11" type="primary">LOC111013156</name>
</gene>
<feature type="compositionally biased region" description="Low complexity" evidence="8">
    <location>
        <begin position="1399"/>
        <end position="1411"/>
    </location>
</feature>
<dbReference type="GO" id="GO:0006357">
    <property type="term" value="P:regulation of transcription by RNA polymerase II"/>
    <property type="evidence" value="ECO:0007669"/>
    <property type="project" value="InterPro"/>
</dbReference>
<evidence type="ECO:0000313" key="11">
    <source>
        <dbReference type="RefSeq" id="XP_022143241.1"/>
    </source>
</evidence>
<dbReference type="Proteomes" id="UP000504603">
    <property type="component" value="Unplaced"/>
</dbReference>
<reference evidence="11" key="1">
    <citation type="submission" date="2025-08" db="UniProtKB">
        <authorList>
            <consortium name="RefSeq"/>
        </authorList>
    </citation>
    <scope>IDENTIFICATION</scope>
    <source>
        <strain evidence="11">OHB3-1</strain>
    </source>
</reference>
<evidence type="ECO:0000256" key="7">
    <source>
        <dbReference type="RuleBase" id="RU365082"/>
    </source>
</evidence>
<dbReference type="GO" id="GO:0070847">
    <property type="term" value="C:core mediator complex"/>
    <property type="evidence" value="ECO:0007669"/>
    <property type="project" value="TreeGrafter"/>
</dbReference>
<dbReference type="PANTHER" id="PTHR12809:SF2">
    <property type="entry name" value="MEDIATOR OF RNA POLYMERASE II TRANSCRIPTION SUBUNIT 14"/>
    <property type="match status" value="1"/>
</dbReference>
<evidence type="ECO:0000259" key="9">
    <source>
        <dbReference type="Pfam" id="PF08638"/>
    </source>
</evidence>
<comment type="function">
    <text evidence="7">Component of the Mediator complex, a coactivator involved in the regulated transcription of nearly all RNA polymerase II-dependent genes. Mediator functions as a bridge to convey information from gene-specific regulatory proteins to the basal RNA polymerase II transcription machinery. Mediator is recruited to promoters by direct interactions with regulatory proteins and serves as a scaffold for the assembly of a functional preinitiation complex with RNA polymerase II and the general transcription factors.</text>
</comment>
<dbReference type="KEGG" id="mcha:111013156"/>
<comment type="similarity">
    <text evidence="2 7">Belongs to the Mediator complex subunit 14 family.</text>
</comment>
<feature type="compositionally biased region" description="Polar residues" evidence="8">
    <location>
        <begin position="806"/>
        <end position="816"/>
    </location>
</feature>
<keyword evidence="3 7" id="KW-0805">Transcription regulation</keyword>
<evidence type="ECO:0000256" key="6">
    <source>
        <dbReference type="ARBA" id="ARBA00023242"/>
    </source>
</evidence>
<dbReference type="InterPro" id="IPR055122">
    <property type="entry name" value="Med14_N"/>
</dbReference>
<dbReference type="PANTHER" id="PTHR12809">
    <property type="entry name" value="MEDIATOR COMPLEX SUBUNIT"/>
    <property type="match status" value="1"/>
</dbReference>
<dbReference type="InterPro" id="IPR013947">
    <property type="entry name" value="Mediator_Med14"/>
</dbReference>
<dbReference type="GeneID" id="111013156"/>
<accession>A0A6J1CPN6</accession>
<dbReference type="Pfam" id="PF08638">
    <property type="entry name" value="Med14"/>
    <property type="match status" value="1"/>
</dbReference>
<proteinExistence type="inferred from homology"/>
<protein>
    <recommendedName>
        <fullName evidence="7">Mediator of RNA polymerase II transcription subunit 14</fullName>
    </recommendedName>
    <alternativeName>
        <fullName evidence="7">Mediator complex subunit 14</fullName>
    </alternativeName>
</protein>
<feature type="region of interest" description="Disordered" evidence="8">
    <location>
        <begin position="1390"/>
        <end position="1433"/>
    </location>
</feature>
<feature type="compositionally biased region" description="Polar residues" evidence="8">
    <location>
        <begin position="826"/>
        <end position="874"/>
    </location>
</feature>
<evidence type="ECO:0000256" key="4">
    <source>
        <dbReference type="ARBA" id="ARBA00023159"/>
    </source>
</evidence>
<keyword evidence="6 7" id="KW-0539">Nucleus</keyword>
<evidence type="ECO:0000256" key="3">
    <source>
        <dbReference type="ARBA" id="ARBA00023015"/>
    </source>
</evidence>
<dbReference type="RefSeq" id="XP_022143241.1">
    <property type="nucleotide sequence ID" value="XM_022287549.1"/>
</dbReference>
<dbReference type="OrthoDB" id="205099at2759"/>
<keyword evidence="4 7" id="KW-0010">Activator</keyword>
<evidence type="ECO:0000256" key="2">
    <source>
        <dbReference type="ARBA" id="ARBA00007813"/>
    </source>
</evidence>
<evidence type="ECO:0000256" key="1">
    <source>
        <dbReference type="ARBA" id="ARBA00004123"/>
    </source>
</evidence>
<keyword evidence="5 7" id="KW-0804">Transcription</keyword>
<sequence>MAAELGQQTVEFSALVSRAAEDSFLSLKDLVHNSKSSDLSDSEKKINILKYVVKTQQRMLRLNALAKWCQQVPLIQYCQQLASTLSSHDTCFTQAADSLFFMHEGLQQARAPIYDVPSATEILLTGTYERLPKCVEDISIQGTLTEDQQKNALKKLEILVRSKLLEVTLPKEISEVKVTDGTALLRVDGEFKVLVTLGYRGHLSLWRILHLELLVGERRGPVKLEELHRHALGDDLERRMASAENPFSTLYSILHELCISLVMDTVLKQVHSLRQGRWRDAIRFELISEGITGSSAQLNQDGETDLSSLRTPGLKIMYWLDFDKNTGSSDPGSCPFIKIEPGPDMQIKCIHIAFVIDPLTNKEAEFSLDQSCIDVEKLLLRAICCNKYTRLLEIQKELKKNVQICRAADDVVLQHNVDEPDVDHKKKDKIHDPTVYEGQEILRVRAYGSSFFTLGINTRNGRFLLQSSHNILAPASLKDCEEALNQGSMTAADVFIRLRSKSILYLFASISRFWGLEVYENGFSAVRLPKNISNGSSMLLMGFPDCGNSYFLLMQLDKDFKPQFKLLETRPDPSGKAHGLGDINNVIRMKIIDIDRIQILEDELNLSLLDWGKLLPLLPNSGNNQTSENSLLSDISLDGALQIAGYPSSSFSSVVDDVFELEKGPPPVPAFSVSSLSQSFNSSASHYSSLSNIHNIKGVPSPKWEVGIQPSQGNNVAKLSNIPSHSNGSLYSSSNLKGAVHSTSLGSLASGPGRGAATRRLSNSKSEQDLTSLRFPNPVEVSSYTTLDDDNISMPNDTSKDGVYANRSSRLLSPSQHAGPRISASIKPNGSRSSPTAAPTGSLRPSGSCSSASTPVSQNQDSCSSPVYDSSLKNDNSRKRTASDMLNLIPSLKGIDVYNGIPKRRKVSESAIFSQPSSQLLTSKEMVPRTLYCYGNLIAEANKGIAPSSTYVSALLHVIRHCSLCIKHARLTSQMDALDIPYVEEVGLRNASTNIWFGLPFARGDSWQHICLRLGRPGTMCWDVKIHDQHFRDLWELQKKSSTAPWGSDVRIANTSDKDSHIRYDPEGVVLSYQSVEADSIERLVADIRRLSNARMFAIGMRRLLGVRTDEKPEESGMTSDVKAPVAKGAPDAVDKLSEQMRRVFRIEAVGFMSLWFSFGSSVLARFVVEWEAGKEGCTMHVSPDQLWPHTKFLEDFINGAEVASLLDCIRLTAGPLHALAAATRPARAGPVPTLPGIAAAPSSLPKHGGYTPTQSVLPSSTLTNAGQITNGPVGNTVSSNVAGPPANHSFHGAAMLAAAGRGGPGIAPSSLLPIDVSVVLRGPYWIRIIYRKHFAVDMRCFAGDQVWLQPATPAKVNPSIGGSLPCPQFRPFIMEHVAQELNGLEPNFPGVQQTVGLSAPNNQNPNSSSQMTAANGNRLSLPGSPAMSRGGNQVANINRVGNALSGSPNLASVSSGLPLRRSPGTGVPAHVRGELNTAIIGLGDDGGYGGGWVPLVALKKVLRGILKYLGVLWLFAQLPDLLKEILGSILRDNEGALLNLDPEQPALRFFVGGYVFAVSVHRVQLLLQVLSVKRFHHQQQQQQQPNSTTAQEELTQSEIGEICDYFSRRVASEPYDASRVASFITLLTLPISVLREFLKLIAWKKGVAQAQGGDIAPAQKPRIELCLENHSGLSIDENSERSTSKSNIHYDRQHNSVDFALTVVLDPAHIPHMNAAGGAAWLPYCVSVKLKYSFGENPVVRFLGMEGSHGGRACWLRIDDWEKCKQRVVRTVEVSGNSTGDVSQGRLRIVADSVQRTLHLCLQGLREGSEIAAIAGLTS</sequence>
<comment type="subcellular location">
    <subcellularLocation>
        <location evidence="1 7">Nucleus</location>
    </subcellularLocation>
</comment>
<evidence type="ECO:0000256" key="8">
    <source>
        <dbReference type="SAM" id="MobiDB-lite"/>
    </source>
</evidence>
<feature type="domain" description="Mediator complex subunit MED14 N-terminal" evidence="9">
    <location>
        <begin position="9"/>
        <end position="198"/>
    </location>
</feature>
<dbReference type="GO" id="GO:0016592">
    <property type="term" value="C:mediator complex"/>
    <property type="evidence" value="ECO:0007669"/>
    <property type="project" value="UniProtKB-UniRule"/>
</dbReference>
<organism evidence="10 11">
    <name type="scientific">Momordica charantia</name>
    <name type="common">Bitter gourd</name>
    <name type="synonym">Balsam pear</name>
    <dbReference type="NCBI Taxonomy" id="3673"/>
    <lineage>
        <taxon>Eukaryota</taxon>
        <taxon>Viridiplantae</taxon>
        <taxon>Streptophyta</taxon>
        <taxon>Embryophyta</taxon>
        <taxon>Tracheophyta</taxon>
        <taxon>Spermatophyta</taxon>
        <taxon>Magnoliopsida</taxon>
        <taxon>eudicotyledons</taxon>
        <taxon>Gunneridae</taxon>
        <taxon>Pentapetalae</taxon>
        <taxon>rosids</taxon>
        <taxon>fabids</taxon>
        <taxon>Cucurbitales</taxon>
        <taxon>Cucurbitaceae</taxon>
        <taxon>Momordiceae</taxon>
        <taxon>Momordica</taxon>
    </lineage>
</organism>
<name>A0A6J1CPN6_MOMCH</name>
<evidence type="ECO:0000313" key="10">
    <source>
        <dbReference type="Proteomes" id="UP000504603"/>
    </source>
</evidence>
<keyword evidence="10" id="KW-1185">Reference proteome</keyword>
<comment type="subunit">
    <text evidence="7">Component of the Mediator complex.</text>
</comment>